<feature type="domain" description="DUF1989" evidence="1">
    <location>
        <begin position="21"/>
        <end position="185"/>
    </location>
</feature>
<accession>A0A426VG10</accession>
<dbReference type="InterPro" id="IPR018959">
    <property type="entry name" value="DUF1989"/>
</dbReference>
<evidence type="ECO:0000313" key="2">
    <source>
        <dbReference type="EMBL" id="RRS05837.1"/>
    </source>
</evidence>
<dbReference type="EMBL" id="RSED01000002">
    <property type="protein sequence ID" value="RRS05837.1"/>
    <property type="molecule type" value="Genomic_DNA"/>
</dbReference>
<gene>
    <name evidence="2" type="ORF">EIP75_02955</name>
</gene>
<sequence length="209" mass="23001">MTITLEKSPAHASGASDKTCRIPPQSGTAFELRKGQILRVIDPMGEQVADLFAINQRDHGCTLSSGRSLDYASKIYLSEGDLLYANDSQVMFTIVKDTVRKHDFLLTPCSPEMFKILYKHVGHHPSCYENLRLSLARFGIEGHQIGTTFNIFMNVNIHEGGRISVDAPTSKAGDYIELRAEMDLICGLTACSAEGSNNGSFKPIDYVIV</sequence>
<keyword evidence="3" id="KW-1185">Reference proteome</keyword>
<evidence type="ECO:0000259" key="1">
    <source>
        <dbReference type="Pfam" id="PF09347"/>
    </source>
</evidence>
<evidence type="ECO:0000313" key="3">
    <source>
        <dbReference type="Proteomes" id="UP000269265"/>
    </source>
</evidence>
<organism evidence="2 3">
    <name type="scientific">Aquabacterium soli</name>
    <dbReference type="NCBI Taxonomy" id="2493092"/>
    <lineage>
        <taxon>Bacteria</taxon>
        <taxon>Pseudomonadati</taxon>
        <taxon>Pseudomonadota</taxon>
        <taxon>Betaproteobacteria</taxon>
        <taxon>Burkholderiales</taxon>
        <taxon>Aquabacterium</taxon>
    </lineage>
</organism>
<comment type="caution">
    <text evidence="2">The sequence shown here is derived from an EMBL/GenBank/DDBJ whole genome shotgun (WGS) entry which is preliminary data.</text>
</comment>
<dbReference type="PANTHER" id="PTHR31527:SF0">
    <property type="entry name" value="RE64534P"/>
    <property type="match status" value="1"/>
</dbReference>
<protein>
    <submittedName>
        <fullName evidence="2">Urea carboxylase-associated family protein</fullName>
    </submittedName>
</protein>
<reference evidence="2 3" key="1">
    <citation type="submission" date="2018-12" db="EMBL/GenBank/DDBJ databases">
        <title>The whole draft genome of Aquabacterium sp. SJQ9.</title>
        <authorList>
            <person name="Sun L."/>
            <person name="Gao X."/>
            <person name="Chen W."/>
            <person name="Huang K."/>
        </authorList>
    </citation>
    <scope>NUCLEOTIDE SEQUENCE [LARGE SCALE GENOMIC DNA]</scope>
    <source>
        <strain evidence="2 3">SJQ9</strain>
    </source>
</reference>
<proteinExistence type="predicted"/>
<dbReference type="Proteomes" id="UP000269265">
    <property type="component" value="Unassembled WGS sequence"/>
</dbReference>
<dbReference type="OrthoDB" id="5298498at2"/>
<dbReference type="RefSeq" id="WP_125241744.1">
    <property type="nucleotide sequence ID" value="NZ_RSED01000002.1"/>
</dbReference>
<dbReference type="Pfam" id="PF09347">
    <property type="entry name" value="DUF1989"/>
    <property type="match status" value="1"/>
</dbReference>
<name>A0A426VG10_9BURK</name>
<dbReference type="AlphaFoldDB" id="A0A426VG10"/>
<dbReference type="PANTHER" id="PTHR31527">
    <property type="entry name" value="RE64534P"/>
    <property type="match status" value="1"/>
</dbReference>